<accession>A0AAV9CEN3</accession>
<comment type="caution">
    <text evidence="1">The sequence shown here is derived from an EMBL/GenBank/DDBJ whole genome shotgun (WGS) entry which is preliminary data.</text>
</comment>
<proteinExistence type="predicted"/>
<reference evidence="1" key="1">
    <citation type="journal article" date="2023" name="Nat. Commun.">
        <title>Diploid and tetraploid genomes of Acorus and the evolution of monocots.</title>
        <authorList>
            <person name="Ma L."/>
            <person name="Liu K.W."/>
            <person name="Li Z."/>
            <person name="Hsiao Y.Y."/>
            <person name="Qi Y."/>
            <person name="Fu T."/>
            <person name="Tang G.D."/>
            <person name="Zhang D."/>
            <person name="Sun W.H."/>
            <person name="Liu D.K."/>
            <person name="Li Y."/>
            <person name="Chen G.Z."/>
            <person name="Liu X.D."/>
            <person name="Liao X.Y."/>
            <person name="Jiang Y.T."/>
            <person name="Yu X."/>
            <person name="Hao Y."/>
            <person name="Huang J."/>
            <person name="Zhao X.W."/>
            <person name="Ke S."/>
            <person name="Chen Y.Y."/>
            <person name="Wu W.L."/>
            <person name="Hsu J.L."/>
            <person name="Lin Y.F."/>
            <person name="Huang M.D."/>
            <person name="Li C.Y."/>
            <person name="Huang L."/>
            <person name="Wang Z.W."/>
            <person name="Zhao X."/>
            <person name="Zhong W.Y."/>
            <person name="Peng D.H."/>
            <person name="Ahmad S."/>
            <person name="Lan S."/>
            <person name="Zhang J.S."/>
            <person name="Tsai W.C."/>
            <person name="Van de Peer Y."/>
            <person name="Liu Z.J."/>
        </authorList>
    </citation>
    <scope>NUCLEOTIDE SEQUENCE</scope>
    <source>
        <strain evidence="1">CP</strain>
    </source>
</reference>
<keyword evidence="2" id="KW-1185">Reference proteome</keyword>
<reference evidence="1" key="2">
    <citation type="submission" date="2023-06" db="EMBL/GenBank/DDBJ databases">
        <authorList>
            <person name="Ma L."/>
            <person name="Liu K.-W."/>
            <person name="Li Z."/>
            <person name="Hsiao Y.-Y."/>
            <person name="Qi Y."/>
            <person name="Fu T."/>
            <person name="Tang G."/>
            <person name="Zhang D."/>
            <person name="Sun W.-H."/>
            <person name="Liu D.-K."/>
            <person name="Li Y."/>
            <person name="Chen G.-Z."/>
            <person name="Liu X.-D."/>
            <person name="Liao X.-Y."/>
            <person name="Jiang Y.-T."/>
            <person name="Yu X."/>
            <person name="Hao Y."/>
            <person name="Huang J."/>
            <person name="Zhao X.-W."/>
            <person name="Ke S."/>
            <person name="Chen Y.-Y."/>
            <person name="Wu W.-L."/>
            <person name="Hsu J.-L."/>
            <person name="Lin Y.-F."/>
            <person name="Huang M.-D."/>
            <person name="Li C.-Y."/>
            <person name="Huang L."/>
            <person name="Wang Z.-W."/>
            <person name="Zhao X."/>
            <person name="Zhong W.-Y."/>
            <person name="Peng D.-H."/>
            <person name="Ahmad S."/>
            <person name="Lan S."/>
            <person name="Zhang J.-S."/>
            <person name="Tsai W.-C."/>
            <person name="Van De Peer Y."/>
            <person name="Liu Z.-J."/>
        </authorList>
    </citation>
    <scope>NUCLEOTIDE SEQUENCE</scope>
    <source>
        <strain evidence="1">CP</strain>
        <tissue evidence="1">Leaves</tissue>
    </source>
</reference>
<protein>
    <submittedName>
        <fullName evidence="1">Uncharacterized protein</fullName>
    </submittedName>
</protein>
<sequence length="150" mass="16987">MQSAESNIGGRGKILKHLVPKQSSANYNNGKMDNGRNAIDSEAFEEDALSEDHHEAEEVECKPTRTMRENISNVIRRIAAMGWKVQSESHRTPPLFIAPKGKVFPTIRKTGRRKDNVAQKVMDHMKDKALSFLINLGWNTRTEGKLKWTS</sequence>
<evidence type="ECO:0000313" key="2">
    <source>
        <dbReference type="Proteomes" id="UP001180020"/>
    </source>
</evidence>
<evidence type="ECO:0000313" key="1">
    <source>
        <dbReference type="EMBL" id="KAK1286804.1"/>
    </source>
</evidence>
<gene>
    <name evidence="1" type="ORF">QJS10_CPB20g00295</name>
</gene>
<dbReference type="AlphaFoldDB" id="A0AAV9CEN3"/>
<dbReference type="EMBL" id="JAUJYO010000020">
    <property type="protein sequence ID" value="KAK1286804.1"/>
    <property type="molecule type" value="Genomic_DNA"/>
</dbReference>
<name>A0AAV9CEN3_ACOCL</name>
<dbReference type="Proteomes" id="UP001180020">
    <property type="component" value="Unassembled WGS sequence"/>
</dbReference>
<organism evidence="1 2">
    <name type="scientific">Acorus calamus</name>
    <name type="common">Sweet flag</name>
    <dbReference type="NCBI Taxonomy" id="4465"/>
    <lineage>
        <taxon>Eukaryota</taxon>
        <taxon>Viridiplantae</taxon>
        <taxon>Streptophyta</taxon>
        <taxon>Embryophyta</taxon>
        <taxon>Tracheophyta</taxon>
        <taxon>Spermatophyta</taxon>
        <taxon>Magnoliopsida</taxon>
        <taxon>Liliopsida</taxon>
        <taxon>Acoraceae</taxon>
        <taxon>Acorus</taxon>
    </lineage>
</organism>